<dbReference type="VEuPathDB" id="FungiDB:BDEG_24649"/>
<evidence type="ECO:0000313" key="2">
    <source>
        <dbReference type="EMBL" id="OAJ40980.1"/>
    </source>
</evidence>
<dbReference type="SUPFAM" id="SSF48295">
    <property type="entry name" value="TrpR-like"/>
    <property type="match status" value="1"/>
</dbReference>
<dbReference type="Proteomes" id="UP000077115">
    <property type="component" value="Unassembled WGS sequence"/>
</dbReference>
<reference evidence="2 3" key="2">
    <citation type="submission" date="2016-05" db="EMBL/GenBank/DDBJ databases">
        <title>Lineage-specific infection strategies underlie the spectrum of fungal disease in amphibians.</title>
        <authorList>
            <person name="Cuomo C.A."/>
            <person name="Farrer R.A."/>
            <person name="James T."/>
            <person name="Longcore J."/>
            <person name="Birren B."/>
        </authorList>
    </citation>
    <scope>NUCLEOTIDE SEQUENCE [LARGE SCALE GENOMIC DNA]</scope>
    <source>
        <strain evidence="2 3">JEL423</strain>
    </source>
</reference>
<accession>A0A177WNH0</accession>
<protein>
    <submittedName>
        <fullName evidence="2">Uncharacterized protein</fullName>
    </submittedName>
</protein>
<sequence length="316" mass="35114">MTNSSLIRPIEKPTKRYSYSAAEKLKIIRYAEKTSQGQAAFKYGVHKSMISRWVRILDKIKAAKPTTRRIGSGRRPWKQYLEDEDEYNEDSSDEAEEKHIVDSPISDHSYALRKTPQDADFHEDDRDMFESNCDSSTLVAELMVSESLDGWESSSPALVTPVAISQDATPTPTDLVVAATTSTAFLSNCMLGYTIQPIQSHSFSYQSSMADTVSSHADTHSFDLCFPLQNTQASHTWSYKSAACPTIKAGSIHMQSVSSSCENMILDNTGLFDNFVDDGDTGIDSNPCRLALALDKMFSLSKSECIAIIYIPIFHI</sequence>
<evidence type="ECO:0000256" key="1">
    <source>
        <dbReference type="SAM" id="MobiDB-lite"/>
    </source>
</evidence>
<dbReference type="EMBL" id="DS022305">
    <property type="protein sequence ID" value="OAJ40980.1"/>
    <property type="molecule type" value="Genomic_DNA"/>
</dbReference>
<dbReference type="InterPro" id="IPR051839">
    <property type="entry name" value="RD_transcriptional_regulator"/>
</dbReference>
<dbReference type="OrthoDB" id="2158935at2759"/>
<feature type="region of interest" description="Disordered" evidence="1">
    <location>
        <begin position="68"/>
        <end position="109"/>
    </location>
</feature>
<dbReference type="InterPro" id="IPR010921">
    <property type="entry name" value="Trp_repressor/repl_initiator"/>
</dbReference>
<proteinExistence type="predicted"/>
<dbReference type="Gene3D" id="1.10.10.60">
    <property type="entry name" value="Homeodomain-like"/>
    <property type="match status" value="1"/>
</dbReference>
<evidence type="ECO:0000313" key="3">
    <source>
        <dbReference type="Proteomes" id="UP000077115"/>
    </source>
</evidence>
<dbReference type="AlphaFoldDB" id="A0A177WNH0"/>
<organism evidence="2 3">
    <name type="scientific">Batrachochytrium dendrobatidis (strain JEL423)</name>
    <dbReference type="NCBI Taxonomy" id="403673"/>
    <lineage>
        <taxon>Eukaryota</taxon>
        <taxon>Fungi</taxon>
        <taxon>Fungi incertae sedis</taxon>
        <taxon>Chytridiomycota</taxon>
        <taxon>Chytridiomycota incertae sedis</taxon>
        <taxon>Chytridiomycetes</taxon>
        <taxon>Rhizophydiales</taxon>
        <taxon>Rhizophydiales incertae sedis</taxon>
        <taxon>Batrachochytrium</taxon>
    </lineage>
</organism>
<feature type="compositionally biased region" description="Acidic residues" evidence="1">
    <location>
        <begin position="82"/>
        <end position="95"/>
    </location>
</feature>
<dbReference type="GO" id="GO:0043565">
    <property type="term" value="F:sequence-specific DNA binding"/>
    <property type="evidence" value="ECO:0007669"/>
    <property type="project" value="InterPro"/>
</dbReference>
<name>A0A177WNH0_BATDL</name>
<gene>
    <name evidence="2" type="ORF">BDEG_24649</name>
</gene>
<reference evidence="2 3" key="1">
    <citation type="submission" date="2006-10" db="EMBL/GenBank/DDBJ databases">
        <title>The Genome Sequence of Batrachochytrium dendrobatidis JEL423.</title>
        <authorList>
            <consortium name="The Broad Institute Genome Sequencing Platform"/>
            <person name="Birren B."/>
            <person name="Lander E."/>
            <person name="Galagan J."/>
            <person name="Cuomo C."/>
            <person name="Devon K."/>
            <person name="Jaffe D."/>
            <person name="Butler J."/>
            <person name="Alvarez P."/>
            <person name="Gnerre S."/>
            <person name="Grabherr M."/>
            <person name="Kleber M."/>
            <person name="Mauceli E."/>
            <person name="Brockman W."/>
            <person name="Young S."/>
            <person name="LaButti K."/>
            <person name="Sykes S."/>
            <person name="DeCaprio D."/>
            <person name="Crawford M."/>
            <person name="Koehrsen M."/>
            <person name="Engels R."/>
            <person name="Montgomery P."/>
            <person name="Pearson M."/>
            <person name="Howarth C."/>
            <person name="Larson L."/>
            <person name="White J."/>
            <person name="O'Leary S."/>
            <person name="Kodira C."/>
            <person name="Zeng Q."/>
            <person name="Yandava C."/>
            <person name="Alvarado L."/>
            <person name="Longcore J."/>
            <person name="James T."/>
        </authorList>
    </citation>
    <scope>NUCLEOTIDE SEQUENCE [LARGE SCALE GENOMIC DNA]</scope>
    <source>
        <strain evidence="2 3">JEL423</strain>
    </source>
</reference>
<dbReference type="PANTHER" id="PTHR33215:SF13">
    <property type="entry name" value="PROTEIN DISTAL ANTENNA"/>
    <property type="match status" value="1"/>
</dbReference>
<dbReference type="PANTHER" id="PTHR33215">
    <property type="entry name" value="PROTEIN DISTAL ANTENNA"/>
    <property type="match status" value="1"/>
</dbReference>